<evidence type="ECO:0000259" key="6">
    <source>
        <dbReference type="PROSITE" id="PS51094"/>
    </source>
</evidence>
<dbReference type="EMBL" id="JXLH01000029">
    <property type="protein sequence ID" value="KJY54931.1"/>
    <property type="molecule type" value="Genomic_DNA"/>
</dbReference>
<evidence type="ECO:0000256" key="2">
    <source>
        <dbReference type="ARBA" id="ARBA00022553"/>
    </source>
</evidence>
<organism evidence="7 8">
    <name type="scientific">Lactobacillus kimbladii</name>
    <dbReference type="NCBI Taxonomy" id="1218506"/>
    <lineage>
        <taxon>Bacteria</taxon>
        <taxon>Bacillati</taxon>
        <taxon>Bacillota</taxon>
        <taxon>Bacilli</taxon>
        <taxon>Lactobacillales</taxon>
        <taxon>Lactobacillaceae</taxon>
        <taxon>Lactobacillus</taxon>
    </lineage>
</organism>
<comment type="caution">
    <text evidence="7">The sequence shown here is derived from an EMBL/GenBank/DDBJ whole genome shotgun (WGS) entry which is preliminary data.</text>
</comment>
<dbReference type="InterPro" id="IPR004715">
    <property type="entry name" value="PTS_IIA_fruc"/>
</dbReference>
<dbReference type="RefSeq" id="WP_046332862.1">
    <property type="nucleotide sequence ID" value="NZ_JBHTBO010000012.1"/>
</dbReference>
<feature type="domain" description="PTS EIIA type-2" evidence="6">
    <location>
        <begin position="1"/>
        <end position="145"/>
    </location>
</feature>
<dbReference type="GO" id="GO:0016020">
    <property type="term" value="C:membrane"/>
    <property type="evidence" value="ECO:0007669"/>
    <property type="project" value="InterPro"/>
</dbReference>
<dbReference type="PANTHER" id="PTHR47738:SF2">
    <property type="entry name" value="PTS SYSTEM FRUCTOSE-LIKE EIIA COMPONENT"/>
    <property type="match status" value="1"/>
</dbReference>
<keyword evidence="4" id="KW-0808">Transferase</keyword>
<dbReference type="GO" id="GO:0008982">
    <property type="term" value="F:protein-N(PI)-phosphohistidine-sugar phosphotransferase activity"/>
    <property type="evidence" value="ECO:0007669"/>
    <property type="project" value="InterPro"/>
</dbReference>
<reference evidence="7 8" key="1">
    <citation type="submission" date="2015-01" db="EMBL/GenBank/DDBJ databases">
        <title>Comparative genomics of the lactic acid bacteria isolated from the honey bee gut.</title>
        <authorList>
            <person name="Ellegaard K.M."/>
            <person name="Tamarit D."/>
            <person name="Javelind E."/>
            <person name="Olofsson T."/>
            <person name="Andersson S.G."/>
            <person name="Vasquez A."/>
        </authorList>
    </citation>
    <scope>NUCLEOTIDE SEQUENCE [LARGE SCALE GENOMIC DNA]</scope>
    <source>
        <strain evidence="7 8">Hma2</strain>
    </source>
</reference>
<evidence type="ECO:0000313" key="7">
    <source>
        <dbReference type="EMBL" id="KJY54931.1"/>
    </source>
</evidence>
<dbReference type="Gene3D" id="3.40.930.10">
    <property type="entry name" value="Mannitol-specific EII, Chain A"/>
    <property type="match status" value="1"/>
</dbReference>
<dbReference type="HOGENOM" id="CLU_072531_5_1_9"/>
<keyword evidence="2" id="KW-0597">Phosphoprotein</keyword>
<dbReference type="GO" id="GO:0009401">
    <property type="term" value="P:phosphoenolpyruvate-dependent sugar phosphotransferase system"/>
    <property type="evidence" value="ECO:0007669"/>
    <property type="project" value="UniProtKB-KW"/>
</dbReference>
<proteinExistence type="predicted"/>
<dbReference type="AlphaFoldDB" id="A0A0F4LBL1"/>
<dbReference type="InterPro" id="IPR002178">
    <property type="entry name" value="PTS_EIIA_type-2_dom"/>
</dbReference>
<dbReference type="PANTHER" id="PTHR47738">
    <property type="entry name" value="PTS SYSTEM FRUCTOSE-LIKE EIIA COMPONENT-RELATED"/>
    <property type="match status" value="1"/>
</dbReference>
<evidence type="ECO:0000256" key="4">
    <source>
        <dbReference type="ARBA" id="ARBA00022679"/>
    </source>
</evidence>
<dbReference type="Pfam" id="PF00359">
    <property type="entry name" value="PTS_EIIA_2"/>
    <property type="match status" value="1"/>
</dbReference>
<dbReference type="Proteomes" id="UP000033612">
    <property type="component" value="Unassembled WGS sequence"/>
</dbReference>
<evidence type="ECO:0000256" key="1">
    <source>
        <dbReference type="ARBA" id="ARBA00022448"/>
    </source>
</evidence>
<dbReference type="STRING" id="1218506.JF75_19420"/>
<name>A0A0F4LBL1_9LACO</name>
<gene>
    <name evidence="7" type="ORF">JF75_19420</name>
</gene>
<sequence length="146" mass="16842">MINTDIVFLDLNLKTKKEIIDFLIKKLKEHNYLNSSSKDFKNKILIRENEVTTYMGNSIAIPHAKSSDVKKPFITFLRLQKPLEWNKDTKSWVNMIFMLGVPNKKSDIHLKVLSSLAKKLINKEILNALAKTKSESEVIKILDEKG</sequence>
<dbReference type="NCBIfam" id="TIGR00848">
    <property type="entry name" value="fruA"/>
    <property type="match status" value="1"/>
</dbReference>
<accession>A0A0F4LBL1</accession>
<dbReference type="OrthoDB" id="1640042at2"/>
<dbReference type="SUPFAM" id="SSF55804">
    <property type="entry name" value="Phoshotransferase/anion transport protein"/>
    <property type="match status" value="1"/>
</dbReference>
<keyword evidence="3" id="KW-0762">Sugar transport</keyword>
<dbReference type="CDD" id="cd00211">
    <property type="entry name" value="PTS_IIA_fru"/>
    <property type="match status" value="1"/>
</dbReference>
<evidence type="ECO:0000313" key="8">
    <source>
        <dbReference type="Proteomes" id="UP000033612"/>
    </source>
</evidence>
<dbReference type="PATRIC" id="fig|1218506.3.peg.2045"/>
<dbReference type="InterPro" id="IPR016152">
    <property type="entry name" value="PTrfase/Anion_transptr"/>
</dbReference>
<dbReference type="PROSITE" id="PS51094">
    <property type="entry name" value="PTS_EIIA_TYPE_2"/>
    <property type="match status" value="1"/>
</dbReference>
<evidence type="ECO:0000256" key="3">
    <source>
        <dbReference type="ARBA" id="ARBA00022597"/>
    </source>
</evidence>
<keyword evidence="8" id="KW-1185">Reference proteome</keyword>
<dbReference type="PROSITE" id="PS00372">
    <property type="entry name" value="PTS_EIIA_TYPE_2_HIS"/>
    <property type="match status" value="1"/>
</dbReference>
<evidence type="ECO:0000256" key="5">
    <source>
        <dbReference type="ARBA" id="ARBA00022683"/>
    </source>
</evidence>
<keyword evidence="1" id="KW-0813">Transport</keyword>
<keyword evidence="5" id="KW-0598">Phosphotransferase system</keyword>
<protein>
    <submittedName>
        <fullName evidence="7">PTS Fru IIA</fullName>
    </submittedName>
</protein>
<dbReference type="InterPro" id="IPR051541">
    <property type="entry name" value="PTS_SugarTrans_NitroReg"/>
</dbReference>